<dbReference type="GO" id="GO:0005525">
    <property type="term" value="F:GTP binding"/>
    <property type="evidence" value="ECO:0007669"/>
    <property type="project" value="InterPro"/>
</dbReference>
<accession>A0AA40DWP2</accession>
<dbReference type="GO" id="GO:0003924">
    <property type="term" value="F:GTPase activity"/>
    <property type="evidence" value="ECO:0007669"/>
    <property type="project" value="TreeGrafter"/>
</dbReference>
<dbReference type="GO" id="GO:0005874">
    <property type="term" value="C:microtubule"/>
    <property type="evidence" value="ECO:0007669"/>
    <property type="project" value="TreeGrafter"/>
</dbReference>
<gene>
    <name evidence="4" type="ORF">B0H67DRAFT_261912</name>
</gene>
<dbReference type="PROSITE" id="PS51388">
    <property type="entry name" value="GED"/>
    <property type="match status" value="1"/>
</dbReference>
<dbReference type="Proteomes" id="UP001172102">
    <property type="component" value="Unassembled WGS sequence"/>
</dbReference>
<reference evidence="4" key="1">
    <citation type="submission" date="2023-06" db="EMBL/GenBank/DDBJ databases">
        <title>Genome-scale phylogeny and comparative genomics of the fungal order Sordariales.</title>
        <authorList>
            <consortium name="Lawrence Berkeley National Laboratory"/>
            <person name="Hensen N."/>
            <person name="Bonometti L."/>
            <person name="Westerberg I."/>
            <person name="Brannstrom I.O."/>
            <person name="Guillou S."/>
            <person name="Cros-Aarteil S."/>
            <person name="Calhoun S."/>
            <person name="Haridas S."/>
            <person name="Kuo A."/>
            <person name="Mondo S."/>
            <person name="Pangilinan J."/>
            <person name="Riley R."/>
            <person name="Labutti K."/>
            <person name="Andreopoulos B."/>
            <person name="Lipzen A."/>
            <person name="Chen C."/>
            <person name="Yanf M."/>
            <person name="Daum C."/>
            <person name="Ng V."/>
            <person name="Clum A."/>
            <person name="Steindorff A."/>
            <person name="Ohm R."/>
            <person name="Martin F."/>
            <person name="Silar P."/>
            <person name="Natvig D."/>
            <person name="Lalanne C."/>
            <person name="Gautier V."/>
            <person name="Ament-Velasquez S.L."/>
            <person name="Kruys A."/>
            <person name="Hutchinson M.I."/>
            <person name="Powell A.J."/>
            <person name="Barry K."/>
            <person name="Miller A.N."/>
            <person name="Grigoriev I.V."/>
            <person name="Debuchy R."/>
            <person name="Gladieux P."/>
            <person name="Thoren M.H."/>
            <person name="Johannesson H."/>
        </authorList>
    </citation>
    <scope>NUCLEOTIDE SEQUENCE</scope>
    <source>
        <strain evidence="4">SMH4607-1</strain>
    </source>
</reference>
<dbReference type="GO" id="GO:0006897">
    <property type="term" value="P:endocytosis"/>
    <property type="evidence" value="ECO:0007669"/>
    <property type="project" value="TreeGrafter"/>
</dbReference>
<comment type="caution">
    <text evidence="4">The sequence shown here is derived from an EMBL/GenBank/DDBJ whole genome shotgun (WGS) entry which is preliminary data.</text>
</comment>
<feature type="coiled-coil region" evidence="1">
    <location>
        <begin position="490"/>
        <end position="517"/>
    </location>
</feature>
<dbReference type="PANTHER" id="PTHR11566">
    <property type="entry name" value="DYNAMIN"/>
    <property type="match status" value="1"/>
</dbReference>
<sequence length="531" mass="60244">MCQENSIILAVISAQNELAAQKVLGEAKKHDPGRDRTLGVITKPDKVEEESNNEQTYLRLAQNEEASHKLSLGWHVLRNRAPRDADSTDTERDEKEELFFRGGVWSAISSRNRGIEALRDKLSQVLLGHIQRTLPSLVTNIEEHIKTRQTRLERLGDARSSVHEIKKYLISISSRFQRVARDAIHGRYADDFFGGLYPAQEAGYEERRVKKLRALVRDLNRAFHLVIATNGCRRQIQWKDEDTQPRVNTSAPGHLEPLINLYTVGQHIDISVDDLTEELEKITSENQGVEFPGSSNDRVSLALFRDHSAPWEAIANQHVDIVAQYSRAFVETLVGHVAGSDAKTADAVIKNIVTPFFEQKQPVLRAKVAELLQHYQAGSDPQPMYNIFLEGVERRRNKRIAQELSRLVNAHEKLSLNSLELPVQAVEESMKVASEFSAEQTIDNAMEYYDMSLRVFTDNVITLALENCLISDIPNILCPENVYDMADEKVVTLAAESKQIRKEREELQTQLEKLRMGLTACREYRPRGSTS</sequence>
<dbReference type="GO" id="GO:0000266">
    <property type="term" value="P:mitochondrial fission"/>
    <property type="evidence" value="ECO:0007669"/>
    <property type="project" value="TreeGrafter"/>
</dbReference>
<dbReference type="InterPro" id="IPR020850">
    <property type="entry name" value="GED_dom"/>
</dbReference>
<dbReference type="Gene3D" id="3.40.50.300">
    <property type="entry name" value="P-loop containing nucleotide triphosphate hydrolases"/>
    <property type="match status" value="1"/>
</dbReference>
<protein>
    <recommendedName>
        <fullName evidence="6">GED domain-containing protein</fullName>
    </recommendedName>
</protein>
<evidence type="ECO:0000259" key="3">
    <source>
        <dbReference type="PROSITE" id="PS51718"/>
    </source>
</evidence>
<dbReference type="InterPro" id="IPR027417">
    <property type="entry name" value="P-loop_NTPase"/>
</dbReference>
<dbReference type="EMBL" id="JAUKUA010000004">
    <property type="protein sequence ID" value="KAK0716377.1"/>
    <property type="molecule type" value="Genomic_DNA"/>
</dbReference>
<keyword evidence="5" id="KW-1185">Reference proteome</keyword>
<dbReference type="PROSITE" id="PS51718">
    <property type="entry name" value="G_DYNAMIN_2"/>
    <property type="match status" value="1"/>
</dbReference>
<dbReference type="Pfam" id="PF01031">
    <property type="entry name" value="Dynamin_M"/>
    <property type="match status" value="1"/>
</dbReference>
<dbReference type="Gene3D" id="1.20.120.1240">
    <property type="entry name" value="Dynamin, middle domain"/>
    <property type="match status" value="1"/>
</dbReference>
<dbReference type="GO" id="GO:0016559">
    <property type="term" value="P:peroxisome fission"/>
    <property type="evidence" value="ECO:0007669"/>
    <property type="project" value="TreeGrafter"/>
</dbReference>
<dbReference type="GO" id="GO:0005739">
    <property type="term" value="C:mitochondrion"/>
    <property type="evidence" value="ECO:0007669"/>
    <property type="project" value="TreeGrafter"/>
</dbReference>
<dbReference type="InterPro" id="IPR022812">
    <property type="entry name" value="Dynamin"/>
</dbReference>
<evidence type="ECO:0000259" key="2">
    <source>
        <dbReference type="PROSITE" id="PS51388"/>
    </source>
</evidence>
<dbReference type="AlphaFoldDB" id="A0AA40DWP2"/>
<dbReference type="GO" id="GO:0016020">
    <property type="term" value="C:membrane"/>
    <property type="evidence" value="ECO:0007669"/>
    <property type="project" value="TreeGrafter"/>
</dbReference>
<dbReference type="InterPro" id="IPR000375">
    <property type="entry name" value="Dynamin_stalk"/>
</dbReference>
<evidence type="ECO:0000313" key="4">
    <source>
        <dbReference type="EMBL" id="KAK0716377.1"/>
    </source>
</evidence>
<feature type="domain" description="Dynamin-type G" evidence="3">
    <location>
        <begin position="1"/>
        <end position="135"/>
    </location>
</feature>
<dbReference type="GO" id="GO:0048312">
    <property type="term" value="P:intracellular distribution of mitochondria"/>
    <property type="evidence" value="ECO:0007669"/>
    <property type="project" value="TreeGrafter"/>
</dbReference>
<evidence type="ECO:0000256" key="1">
    <source>
        <dbReference type="SAM" id="Coils"/>
    </source>
</evidence>
<keyword evidence="1" id="KW-0175">Coiled coil</keyword>
<name>A0AA40DWP2_9PEZI</name>
<evidence type="ECO:0000313" key="5">
    <source>
        <dbReference type="Proteomes" id="UP001172102"/>
    </source>
</evidence>
<dbReference type="SUPFAM" id="SSF52540">
    <property type="entry name" value="P-loop containing nucleoside triphosphate hydrolases"/>
    <property type="match status" value="1"/>
</dbReference>
<organism evidence="4 5">
    <name type="scientific">Lasiosphaeris hirsuta</name>
    <dbReference type="NCBI Taxonomy" id="260670"/>
    <lineage>
        <taxon>Eukaryota</taxon>
        <taxon>Fungi</taxon>
        <taxon>Dikarya</taxon>
        <taxon>Ascomycota</taxon>
        <taxon>Pezizomycotina</taxon>
        <taxon>Sordariomycetes</taxon>
        <taxon>Sordariomycetidae</taxon>
        <taxon>Sordariales</taxon>
        <taxon>Lasiosphaeriaceae</taxon>
        <taxon>Lasiosphaeris</taxon>
    </lineage>
</organism>
<dbReference type="InterPro" id="IPR030381">
    <property type="entry name" value="G_DYNAMIN_dom"/>
</dbReference>
<proteinExistence type="predicted"/>
<dbReference type="PANTHER" id="PTHR11566:SF149">
    <property type="entry name" value="GTPASE, PUTATIVE (AFU_ORTHOLOGUE AFUA_6G11890)-RELATED"/>
    <property type="match status" value="1"/>
</dbReference>
<evidence type="ECO:0008006" key="6">
    <source>
        <dbReference type="Google" id="ProtNLM"/>
    </source>
</evidence>
<dbReference type="GO" id="GO:0008017">
    <property type="term" value="F:microtubule binding"/>
    <property type="evidence" value="ECO:0007669"/>
    <property type="project" value="TreeGrafter"/>
</dbReference>
<feature type="domain" description="GED" evidence="2">
    <location>
        <begin position="438"/>
        <end position="529"/>
    </location>
</feature>